<dbReference type="InterPro" id="IPR050300">
    <property type="entry name" value="GDXG_lipolytic_enzyme"/>
</dbReference>
<dbReference type="SUPFAM" id="SSF53474">
    <property type="entry name" value="alpha/beta-Hydrolases"/>
    <property type="match status" value="1"/>
</dbReference>
<proteinExistence type="predicted"/>
<dbReference type="Proteomes" id="UP001375240">
    <property type="component" value="Unassembled WGS sequence"/>
</dbReference>
<dbReference type="AlphaFoldDB" id="A0AAV9UEF5"/>
<dbReference type="PANTHER" id="PTHR48081:SF8">
    <property type="entry name" value="ALPHA_BETA HYDROLASE FOLD-3 DOMAIN-CONTAINING PROTEIN-RELATED"/>
    <property type="match status" value="1"/>
</dbReference>
<dbReference type="InterPro" id="IPR013094">
    <property type="entry name" value="AB_hydrolase_3"/>
</dbReference>
<feature type="domain" description="Alpha/beta hydrolase fold-3" evidence="2">
    <location>
        <begin position="87"/>
        <end position="295"/>
    </location>
</feature>
<reference evidence="3 4" key="1">
    <citation type="submission" date="2019-10" db="EMBL/GenBank/DDBJ databases">
        <authorList>
            <person name="Palmer J.M."/>
        </authorList>
    </citation>
    <scope>NUCLEOTIDE SEQUENCE [LARGE SCALE GENOMIC DNA]</scope>
    <source>
        <strain evidence="3 4">TWF696</strain>
    </source>
</reference>
<evidence type="ECO:0000313" key="4">
    <source>
        <dbReference type="Proteomes" id="UP001375240"/>
    </source>
</evidence>
<organism evidence="3 4">
    <name type="scientific">Orbilia brochopaga</name>
    <dbReference type="NCBI Taxonomy" id="3140254"/>
    <lineage>
        <taxon>Eukaryota</taxon>
        <taxon>Fungi</taxon>
        <taxon>Dikarya</taxon>
        <taxon>Ascomycota</taxon>
        <taxon>Pezizomycotina</taxon>
        <taxon>Orbiliomycetes</taxon>
        <taxon>Orbiliales</taxon>
        <taxon>Orbiliaceae</taxon>
        <taxon>Orbilia</taxon>
    </lineage>
</organism>
<keyword evidence="4" id="KW-1185">Reference proteome</keyword>
<protein>
    <recommendedName>
        <fullName evidence="2">Alpha/beta hydrolase fold-3 domain-containing protein</fullName>
    </recommendedName>
</protein>
<dbReference type="Pfam" id="PF07859">
    <property type="entry name" value="Abhydrolase_3"/>
    <property type="match status" value="1"/>
</dbReference>
<evidence type="ECO:0000313" key="3">
    <source>
        <dbReference type="EMBL" id="KAK6338906.1"/>
    </source>
</evidence>
<evidence type="ECO:0000259" key="2">
    <source>
        <dbReference type="Pfam" id="PF07859"/>
    </source>
</evidence>
<dbReference type="PANTHER" id="PTHR48081">
    <property type="entry name" value="AB HYDROLASE SUPERFAMILY PROTEIN C4A8.06C"/>
    <property type="match status" value="1"/>
</dbReference>
<name>A0AAV9UEF5_9PEZI</name>
<dbReference type="EMBL" id="JAVHNQ010000009">
    <property type="protein sequence ID" value="KAK6338906.1"/>
    <property type="molecule type" value="Genomic_DNA"/>
</dbReference>
<comment type="caution">
    <text evidence="3">The sequence shown here is derived from an EMBL/GenBank/DDBJ whole genome shotgun (WGS) entry which is preliminary data.</text>
</comment>
<dbReference type="GO" id="GO:0016787">
    <property type="term" value="F:hydrolase activity"/>
    <property type="evidence" value="ECO:0007669"/>
    <property type="project" value="UniProtKB-KW"/>
</dbReference>
<dbReference type="Gene3D" id="3.40.50.1820">
    <property type="entry name" value="alpha/beta hydrolase"/>
    <property type="match status" value="1"/>
</dbReference>
<evidence type="ECO:0000256" key="1">
    <source>
        <dbReference type="ARBA" id="ARBA00022801"/>
    </source>
</evidence>
<keyword evidence="1" id="KW-0378">Hydrolase</keyword>
<dbReference type="InterPro" id="IPR029058">
    <property type="entry name" value="AB_hydrolase_fold"/>
</dbReference>
<gene>
    <name evidence="3" type="ORF">TWF696_009707</name>
</gene>
<sequence length="357" mass="40261">MPTVFPAPPLLRRINFMIRLIWMNNFVRVYLFFRRIYRYGYYQHRPTFTLTVPQPKLPSFWSPSTVDVHLPPSYSSSSSGSKRYPLVLDIHGGGFNIGHPVLDSQFSRHISNKADCIVIALAYRHTPWVQWPTPVRELTALVAAILDDPRIAHMIDSSKVAIGGFSAGGNLATVLSIQPELRSRIQTIIPVYPVLDFTMTTAAKIATRPPNSPPDLLRDMGDRFSWGYIPLGTIRENPSLSPLFAEAEDLPEYAYIVGAEYDMLNIDAKNFYHKFGSGKKNWVYDEVKTVLHGFTHQSVARLDPVENKRLDGITFALYDRIAEWLTEKVWGTEGVEGPTPVPDEGTDDQLGDDIVVL</sequence>
<accession>A0AAV9UEF5</accession>